<name>A0ABR7YVR8_9PSED</name>
<sequence length="645" mass="69533">MNELAAPFMMGAVVVAALFVGSLAMFKVFYRKVDQGIALIVNDLTAEPKVHFTGAMVYPIIYRAEEMPLRLVPIELSRRGPEGLICKDNLRADIDVVFYVRVNEKAEDVLKVAKAVGVQRASDGGAIRELFLAKFSEALKSVGRQHELLDLFQNRLTFRDDIVHAIGKDLNGYILEDVAIDHLEMTSKSHLDPGNIIDAQGIRRITELTSEQNIVTNDLERKQDLAIKNRNVEAKEQELELERRQAEATARQTREIAELKARGESGAAVVEQEARLASEEARIHTDTKVQVAQEGLLREVELAAAARRKAVVVEEEGVNKARLLAEVDSQREVQSRQIDADGEVEKKKTEIAEIVRERVAIDKTVAKEEEAINELREVSAADRARQVRVIKAQAAAEESKVATIAGAEAEAQSAEHRARAVTVAAEADLRSAQRESEAKTSLAAGIEAETAALGLADTKVRKASAEALEAVGLAEAKVTEQRMAAEARGKKALAEATAEATRAQGTAETEIIEARYSAEAKGLTAKFAALNGLSAEARAHEEFRMELNATQEQVLAQVEASKDIAHESAAVLGAALKNAKIEIIGGPGGEVADQLATGLGIGKIFEGMGRSPVVQGTLAALVARAGGKASDPRLTKPANATRAET</sequence>
<evidence type="ECO:0000256" key="4">
    <source>
        <dbReference type="ARBA" id="ARBA00022475"/>
    </source>
</evidence>
<dbReference type="InterPro" id="IPR036013">
    <property type="entry name" value="Band_7/SPFH_dom_sf"/>
</dbReference>
<evidence type="ECO:0000256" key="5">
    <source>
        <dbReference type="ARBA" id="ARBA00023136"/>
    </source>
</evidence>
<evidence type="ECO:0000256" key="2">
    <source>
        <dbReference type="ARBA" id="ARBA00004236"/>
    </source>
</evidence>
<keyword evidence="6" id="KW-0175">Coiled coil</keyword>
<dbReference type="PANTHER" id="PTHR13806:SF31">
    <property type="entry name" value="FLOTILLIN-LIKE PROTEIN 1-RELATED"/>
    <property type="match status" value="1"/>
</dbReference>
<reference evidence="9 10" key="1">
    <citation type="journal article" date="2020" name="Insects">
        <title>Bacteria Belonging to Pseudomonas typographi sp. nov. from the Bark Beetle Ips typographus Have Genomic Potential to Aid in the Host Ecology.</title>
        <authorList>
            <person name="Peral-Aranega E."/>
            <person name="Saati-Santamaria Z."/>
            <person name="Kolarik M."/>
            <person name="Rivas R."/>
            <person name="Garcia-Fraile P."/>
        </authorList>
    </citation>
    <scope>NUCLEOTIDE SEQUENCE [LARGE SCALE GENOMIC DNA]</scope>
    <source>
        <strain evidence="9 10">CA3A</strain>
    </source>
</reference>
<dbReference type="EMBL" id="JAAOCA010000001">
    <property type="protein sequence ID" value="MBD1597234.1"/>
    <property type="molecule type" value="Genomic_DNA"/>
</dbReference>
<dbReference type="InterPro" id="IPR027705">
    <property type="entry name" value="Flotillin_fam"/>
</dbReference>
<evidence type="ECO:0000256" key="6">
    <source>
        <dbReference type="SAM" id="Coils"/>
    </source>
</evidence>
<comment type="similarity">
    <text evidence="3">Belongs to the band 7/mec-2 family. Flotillin subfamily.</text>
</comment>
<evidence type="ECO:0000313" key="10">
    <source>
        <dbReference type="Proteomes" id="UP000805841"/>
    </source>
</evidence>
<evidence type="ECO:0000256" key="1">
    <source>
        <dbReference type="ARBA" id="ARBA00004167"/>
    </source>
</evidence>
<dbReference type="Pfam" id="PF01145">
    <property type="entry name" value="Band_7"/>
    <property type="match status" value="1"/>
</dbReference>
<keyword evidence="7" id="KW-0812">Transmembrane</keyword>
<organism evidence="9 10">
    <name type="scientific">Pseudomonas typographi</name>
    <dbReference type="NCBI Taxonomy" id="2715964"/>
    <lineage>
        <taxon>Bacteria</taxon>
        <taxon>Pseudomonadati</taxon>
        <taxon>Pseudomonadota</taxon>
        <taxon>Gammaproteobacteria</taxon>
        <taxon>Pseudomonadales</taxon>
        <taxon>Pseudomonadaceae</taxon>
        <taxon>Pseudomonas</taxon>
    </lineage>
</organism>
<evidence type="ECO:0000256" key="3">
    <source>
        <dbReference type="ARBA" id="ARBA00007161"/>
    </source>
</evidence>
<dbReference type="Proteomes" id="UP000805841">
    <property type="component" value="Unassembled WGS sequence"/>
</dbReference>
<gene>
    <name evidence="9" type="ORF">HAQ05_00710</name>
</gene>
<feature type="domain" description="Band 7" evidence="8">
    <location>
        <begin position="52"/>
        <end position="184"/>
    </location>
</feature>
<keyword evidence="7" id="KW-1133">Transmembrane helix</keyword>
<keyword evidence="4" id="KW-1003">Cell membrane</keyword>
<comment type="subcellular location">
    <subcellularLocation>
        <location evidence="2">Cell membrane</location>
    </subcellularLocation>
    <subcellularLocation>
        <location evidence="1">Membrane</location>
        <topology evidence="1">Single-pass membrane protein</topology>
    </subcellularLocation>
</comment>
<comment type="caution">
    <text evidence="9">The sequence shown here is derived from an EMBL/GenBank/DDBJ whole genome shotgun (WGS) entry which is preliminary data.</text>
</comment>
<keyword evidence="5 7" id="KW-0472">Membrane</keyword>
<proteinExistence type="inferred from homology"/>
<protein>
    <recommendedName>
        <fullName evidence="8">Band 7 domain-containing protein</fullName>
    </recommendedName>
</protein>
<feature type="coiled-coil region" evidence="6">
    <location>
        <begin position="222"/>
        <end position="256"/>
    </location>
</feature>
<evidence type="ECO:0000313" key="9">
    <source>
        <dbReference type="EMBL" id="MBD1597234.1"/>
    </source>
</evidence>
<dbReference type="PANTHER" id="PTHR13806">
    <property type="entry name" value="FLOTILLIN-RELATED"/>
    <property type="match status" value="1"/>
</dbReference>
<accession>A0ABR7YVR8</accession>
<dbReference type="SUPFAM" id="SSF117892">
    <property type="entry name" value="Band 7/SPFH domain"/>
    <property type="match status" value="1"/>
</dbReference>
<feature type="transmembrane region" description="Helical" evidence="7">
    <location>
        <begin position="6"/>
        <end position="26"/>
    </location>
</feature>
<evidence type="ECO:0000256" key="7">
    <source>
        <dbReference type="SAM" id="Phobius"/>
    </source>
</evidence>
<evidence type="ECO:0000259" key="8">
    <source>
        <dbReference type="Pfam" id="PF01145"/>
    </source>
</evidence>
<dbReference type="Gene3D" id="3.30.479.30">
    <property type="entry name" value="Band 7 domain"/>
    <property type="match status" value="1"/>
</dbReference>
<keyword evidence="10" id="KW-1185">Reference proteome</keyword>
<dbReference type="RefSeq" id="WP_190416659.1">
    <property type="nucleotide sequence ID" value="NZ_JAAOCA010000001.1"/>
</dbReference>
<dbReference type="InterPro" id="IPR001107">
    <property type="entry name" value="Band_7"/>
</dbReference>